<dbReference type="EMBL" id="JAQOUE010000002">
    <property type="protein sequence ID" value="MDT7044304.1"/>
    <property type="molecule type" value="Genomic_DNA"/>
</dbReference>
<organism evidence="1 2">
    <name type="scientific">Candidatus Nitronereus thalassa</name>
    <dbReference type="NCBI Taxonomy" id="3020898"/>
    <lineage>
        <taxon>Bacteria</taxon>
        <taxon>Pseudomonadati</taxon>
        <taxon>Nitrospirota</taxon>
        <taxon>Nitrospiria</taxon>
        <taxon>Nitrospirales</taxon>
        <taxon>Nitrospiraceae</taxon>
        <taxon>Candidatus Nitronereus</taxon>
    </lineage>
</organism>
<proteinExistence type="predicted"/>
<gene>
    <name evidence="1" type="ORF">PPG34_18280</name>
</gene>
<comment type="caution">
    <text evidence="1">The sequence shown here is derived from an EMBL/GenBank/DDBJ whole genome shotgun (WGS) entry which is preliminary data.</text>
</comment>
<keyword evidence="2" id="KW-1185">Reference proteome</keyword>
<evidence type="ECO:0000313" key="1">
    <source>
        <dbReference type="EMBL" id="MDT7044304.1"/>
    </source>
</evidence>
<dbReference type="Proteomes" id="UP001250932">
    <property type="component" value="Unassembled WGS sequence"/>
</dbReference>
<evidence type="ECO:0000313" key="2">
    <source>
        <dbReference type="Proteomes" id="UP001250932"/>
    </source>
</evidence>
<accession>A0ABU3KDT5</accession>
<protein>
    <recommendedName>
        <fullName evidence="3">NACHT-NTPase and P-loop NTPases N-terminal domain-containing protein</fullName>
    </recommendedName>
</protein>
<dbReference type="RefSeq" id="WP_313834888.1">
    <property type="nucleotide sequence ID" value="NZ_JAQOUE010000002.1"/>
</dbReference>
<evidence type="ECO:0008006" key="3">
    <source>
        <dbReference type="Google" id="ProtNLM"/>
    </source>
</evidence>
<sequence>MFGIAETIFNVAKELFEIFTNLDEGRLKRTAKISDYFSNLAQTIEDTRASLKKGEYPHGKCEELRFHAQNMKETIGDLIGQDKAEEYSDRVMQVWQIEGMHAQLGTANEQDKDKQLHILDEAAGYFRGVAAHLRVSG</sequence>
<name>A0ABU3KDT5_9BACT</name>
<reference evidence="1 2" key="1">
    <citation type="journal article" date="2023" name="ISME J.">
        <title>Cultivation and genomic characterization of novel and ubiquitous marine nitrite-oxidizing bacteria from the Nitrospirales.</title>
        <authorList>
            <person name="Mueller A.J."/>
            <person name="Daebeler A."/>
            <person name="Herbold C.W."/>
            <person name="Kirkegaard R.H."/>
            <person name="Daims H."/>
        </authorList>
    </citation>
    <scope>NUCLEOTIDE SEQUENCE [LARGE SCALE GENOMIC DNA]</scope>
    <source>
        <strain evidence="1 2">EB</strain>
    </source>
</reference>